<dbReference type="Proteomes" id="UP000078070">
    <property type="component" value="Chromosome"/>
</dbReference>
<evidence type="ECO:0000256" key="2">
    <source>
        <dbReference type="ARBA" id="ARBA00022801"/>
    </source>
</evidence>
<dbReference type="GO" id="GO:0051479">
    <property type="term" value="P:mannosylglycerate biosynthetic process"/>
    <property type="evidence" value="ECO:0007669"/>
    <property type="project" value="InterPro"/>
</dbReference>
<dbReference type="InterPro" id="IPR036412">
    <property type="entry name" value="HAD-like_sf"/>
</dbReference>
<sequence>MTRLLISTDLDGTLLDHYSYSAMAAEPALQRLRQLQIPWVLNTSKTLAELEPLRQQLDNRHPFVVENGAAVYIPLDSPLAPDLATDPDGRYRCKTFGPSRRRILLALEPLSRRYRFTGFAALTAERLASLTGLDPDAARQAMSRQFTEPLIWEDSRGALEDFASELSLLNFQVQRGGRFTHVMGRCDKADAMAWLIEQYQALWGESIKCMALGDGDNDIGMLQRADLPVLVRSPAHSPPPIPERKDVLLTRLQGPAGWNDAVLNTLQQLDLGT</sequence>
<accession>A0A1A9ETB2</accession>
<dbReference type="PANTHER" id="PTHR10000:SF8">
    <property type="entry name" value="HAD SUPERFAMILY HYDROLASE-LIKE, TYPE 3"/>
    <property type="match status" value="1"/>
</dbReference>
<dbReference type="RefSeq" id="WP_067377483.1">
    <property type="nucleotide sequence ID" value="NZ_CP015839.1"/>
</dbReference>
<protein>
    <submittedName>
        <fullName evidence="4">Mannosyl-3-phosphoglycerate phosphatase</fullName>
    </submittedName>
</protein>
<evidence type="ECO:0000256" key="1">
    <source>
        <dbReference type="ARBA" id="ARBA00022723"/>
    </source>
</evidence>
<dbReference type="GO" id="GO:0005829">
    <property type="term" value="C:cytosol"/>
    <property type="evidence" value="ECO:0007669"/>
    <property type="project" value="TreeGrafter"/>
</dbReference>
<evidence type="ECO:0000313" key="4">
    <source>
        <dbReference type="EMBL" id="ANG61394.1"/>
    </source>
</evidence>
<reference evidence="5" key="1">
    <citation type="submission" date="2016-05" db="EMBL/GenBank/DDBJ databases">
        <authorList>
            <person name="Baek K."/>
            <person name="Yang S.-J."/>
        </authorList>
    </citation>
    <scope>NUCLEOTIDE SEQUENCE [LARGE SCALE GENOMIC DNA]</scope>
    <source>
        <strain evidence="5">ST58-10</strain>
    </source>
</reference>
<dbReference type="Pfam" id="PF08282">
    <property type="entry name" value="Hydrolase_3"/>
    <property type="match status" value="2"/>
</dbReference>
<dbReference type="SFLD" id="SFLDG01140">
    <property type="entry name" value="C2.B:_Phosphomannomutase_and_P"/>
    <property type="match status" value="1"/>
</dbReference>
<dbReference type="STRING" id="1821621.A8C75_02200"/>
<keyword evidence="5" id="KW-1185">Reference proteome</keyword>
<keyword evidence="1" id="KW-0479">Metal-binding</keyword>
<dbReference type="PANTHER" id="PTHR10000">
    <property type="entry name" value="PHOSPHOSERINE PHOSPHATASE"/>
    <property type="match status" value="1"/>
</dbReference>
<dbReference type="GO" id="GO:0050531">
    <property type="term" value="F:mannosyl-3-phosphoglycerate phosphatase activity"/>
    <property type="evidence" value="ECO:0007669"/>
    <property type="project" value="InterPro"/>
</dbReference>
<dbReference type="InterPro" id="IPR023214">
    <property type="entry name" value="HAD_sf"/>
</dbReference>
<dbReference type="SUPFAM" id="SSF56784">
    <property type="entry name" value="HAD-like"/>
    <property type="match status" value="1"/>
</dbReference>
<evidence type="ECO:0000313" key="5">
    <source>
        <dbReference type="Proteomes" id="UP000078070"/>
    </source>
</evidence>
<dbReference type="InterPro" id="IPR006381">
    <property type="entry name" value="HAD-SF-IIB-MPGP"/>
</dbReference>
<dbReference type="Gene3D" id="3.40.50.1000">
    <property type="entry name" value="HAD superfamily/HAD-like"/>
    <property type="match status" value="1"/>
</dbReference>
<dbReference type="NCBIfam" id="TIGR01484">
    <property type="entry name" value="HAD-SF-IIB"/>
    <property type="match status" value="1"/>
</dbReference>
<reference evidence="4 5" key="2">
    <citation type="journal article" date="2018" name="Int. J. Syst. Evol. Microbiol.">
        <title>Marinobacterium aestuarii sp. nov., a benzene-degrading marine bacterium isolated from estuary sediment.</title>
        <authorList>
            <person name="Bae S.S."/>
            <person name="Jung J."/>
            <person name="Chung D."/>
            <person name="Baek K."/>
        </authorList>
    </citation>
    <scope>NUCLEOTIDE SEQUENCE [LARGE SCALE GENOMIC DNA]</scope>
    <source>
        <strain evidence="4 5">ST58-10</strain>
    </source>
</reference>
<keyword evidence="2" id="KW-0378">Hydrolase</keyword>
<dbReference type="SFLD" id="SFLDG01142">
    <property type="entry name" value="C2.B.2:_Mannosyl-3-phosphoglyc"/>
    <property type="match status" value="1"/>
</dbReference>
<dbReference type="OrthoDB" id="193379at2"/>
<dbReference type="KEGG" id="mars:A8C75_02200"/>
<dbReference type="SFLD" id="SFLDS00003">
    <property type="entry name" value="Haloacid_Dehalogenase"/>
    <property type="match status" value="1"/>
</dbReference>
<name>A0A1A9ETB2_9GAMM</name>
<gene>
    <name evidence="4" type="ORF">A8C75_02200</name>
</gene>
<dbReference type="EMBL" id="CP015839">
    <property type="protein sequence ID" value="ANG61394.1"/>
    <property type="molecule type" value="Genomic_DNA"/>
</dbReference>
<proteinExistence type="predicted"/>
<dbReference type="InterPro" id="IPR006379">
    <property type="entry name" value="HAD-SF_hydro_IIB"/>
</dbReference>
<dbReference type="GO" id="GO:0000287">
    <property type="term" value="F:magnesium ion binding"/>
    <property type="evidence" value="ECO:0007669"/>
    <property type="project" value="TreeGrafter"/>
</dbReference>
<dbReference type="Gene3D" id="3.30.980.20">
    <property type="entry name" value="Putative mannosyl-3-phosphoglycerate phosphatase, domain 2"/>
    <property type="match status" value="1"/>
</dbReference>
<organism evidence="4 5">
    <name type="scientific">Marinobacterium aestuarii</name>
    <dbReference type="NCBI Taxonomy" id="1821621"/>
    <lineage>
        <taxon>Bacteria</taxon>
        <taxon>Pseudomonadati</taxon>
        <taxon>Pseudomonadota</taxon>
        <taxon>Gammaproteobacteria</taxon>
        <taxon>Oceanospirillales</taxon>
        <taxon>Oceanospirillaceae</taxon>
        <taxon>Marinobacterium</taxon>
    </lineage>
</organism>
<dbReference type="AlphaFoldDB" id="A0A1A9ETB2"/>
<dbReference type="NCBIfam" id="TIGR01486">
    <property type="entry name" value="HAD-SF-IIB-MPGP"/>
    <property type="match status" value="1"/>
</dbReference>
<keyword evidence="3" id="KW-0460">Magnesium</keyword>
<evidence type="ECO:0000256" key="3">
    <source>
        <dbReference type="ARBA" id="ARBA00022842"/>
    </source>
</evidence>